<evidence type="ECO:0000256" key="4">
    <source>
        <dbReference type="ARBA" id="ARBA00022679"/>
    </source>
</evidence>
<dbReference type="NCBIfam" id="NF005919">
    <property type="entry name" value="PRK07920.1"/>
    <property type="match status" value="1"/>
</dbReference>
<dbReference type="Proteomes" id="UP001201873">
    <property type="component" value="Unassembled WGS sequence"/>
</dbReference>
<name>A0ABT0JX28_9ACTN</name>
<evidence type="ECO:0000256" key="2">
    <source>
        <dbReference type="ARBA" id="ARBA00022475"/>
    </source>
</evidence>
<dbReference type="EMBL" id="JALKFT010000007">
    <property type="protein sequence ID" value="MCK9876104.1"/>
    <property type="molecule type" value="Genomic_DNA"/>
</dbReference>
<comment type="subcellular location">
    <subcellularLocation>
        <location evidence="1">Cell inner membrane</location>
    </subcellularLocation>
</comment>
<evidence type="ECO:0000256" key="7">
    <source>
        <dbReference type="SAM" id="MobiDB-lite"/>
    </source>
</evidence>
<dbReference type="PANTHER" id="PTHR30606:SF10">
    <property type="entry name" value="PHOSPHATIDYLINOSITOL MANNOSIDE ACYLTRANSFERASE"/>
    <property type="match status" value="1"/>
</dbReference>
<comment type="caution">
    <text evidence="8">The sequence shown here is derived from an EMBL/GenBank/DDBJ whole genome shotgun (WGS) entry which is preliminary data.</text>
</comment>
<evidence type="ECO:0000256" key="3">
    <source>
        <dbReference type="ARBA" id="ARBA00022519"/>
    </source>
</evidence>
<dbReference type="RefSeq" id="WP_248824439.1">
    <property type="nucleotide sequence ID" value="NZ_JALKFT010000007.1"/>
</dbReference>
<keyword evidence="3" id="KW-0997">Cell inner membrane</keyword>
<feature type="compositionally biased region" description="Low complexity" evidence="7">
    <location>
        <begin position="289"/>
        <end position="302"/>
    </location>
</feature>
<evidence type="ECO:0000313" key="8">
    <source>
        <dbReference type="EMBL" id="MCK9876104.1"/>
    </source>
</evidence>
<dbReference type="PANTHER" id="PTHR30606">
    <property type="entry name" value="LIPID A BIOSYNTHESIS LAUROYL ACYLTRANSFERASE"/>
    <property type="match status" value="1"/>
</dbReference>
<accession>A0ABT0JX28</accession>
<evidence type="ECO:0000256" key="5">
    <source>
        <dbReference type="ARBA" id="ARBA00023136"/>
    </source>
</evidence>
<evidence type="ECO:0000313" key="9">
    <source>
        <dbReference type="Proteomes" id="UP001201873"/>
    </source>
</evidence>
<keyword evidence="9" id="KW-1185">Reference proteome</keyword>
<feature type="region of interest" description="Disordered" evidence="7">
    <location>
        <begin position="281"/>
        <end position="302"/>
    </location>
</feature>
<dbReference type="CDD" id="cd07984">
    <property type="entry name" value="LPLAT_LABLAT-like"/>
    <property type="match status" value="1"/>
</dbReference>
<evidence type="ECO:0000256" key="1">
    <source>
        <dbReference type="ARBA" id="ARBA00004533"/>
    </source>
</evidence>
<keyword evidence="6 8" id="KW-0012">Acyltransferase</keyword>
<dbReference type="GO" id="GO:0016746">
    <property type="term" value="F:acyltransferase activity"/>
    <property type="evidence" value="ECO:0007669"/>
    <property type="project" value="UniProtKB-KW"/>
</dbReference>
<dbReference type="InterPro" id="IPR004960">
    <property type="entry name" value="LipA_acyltrans"/>
</dbReference>
<keyword evidence="4" id="KW-0808">Transferase</keyword>
<dbReference type="Pfam" id="PF03279">
    <property type="entry name" value="Lip_A_acyltrans"/>
    <property type="match status" value="1"/>
</dbReference>
<sequence length="302" mass="32686">MSSGRLTDLAYALGWRVVRLLPERLAAAVFRAGADLACRRGGRGVRRLRSNLARVAPTGTDLDALTRAAMRSYARYWLEVFRLTDLGLERIVRQMRLLDQHVLREAHAQGRGTVVALPHMGNWEQAGAWLVASGMPFTTVAERLRPESLFERFLAFRTALGMEVIPLTGGESPPYEVLAARLRAGGTLCLLADRDLSSSGVAVRFFGATATMPAGPAALALETGAVLLPVTLWFDTDGWSGRIHAPVPHSDVATMTQALADEFAQGIAAHPADWHMLQRVWRDDPPSSSPTRAPASSASSAP</sequence>
<gene>
    <name evidence="8" type="ORF">MXD59_09995</name>
</gene>
<protein>
    <submittedName>
        <fullName evidence="8">Phosphatidylinositol mannoside acyltransferase</fullName>
    </submittedName>
</protein>
<keyword evidence="2" id="KW-1003">Cell membrane</keyword>
<organism evidence="8 9">
    <name type="scientific">Frankia umida</name>
    <dbReference type="NCBI Taxonomy" id="573489"/>
    <lineage>
        <taxon>Bacteria</taxon>
        <taxon>Bacillati</taxon>
        <taxon>Actinomycetota</taxon>
        <taxon>Actinomycetes</taxon>
        <taxon>Frankiales</taxon>
        <taxon>Frankiaceae</taxon>
        <taxon>Frankia</taxon>
    </lineage>
</organism>
<reference evidence="8 9" key="1">
    <citation type="submission" date="2022-04" db="EMBL/GenBank/DDBJ databases">
        <title>Genome diversity in the genus Frankia.</title>
        <authorList>
            <person name="Carlos-Shanley C."/>
            <person name="Hahn D."/>
        </authorList>
    </citation>
    <scope>NUCLEOTIDE SEQUENCE [LARGE SCALE GENOMIC DNA]</scope>
    <source>
        <strain evidence="8 9">Ag45/Mut15</strain>
    </source>
</reference>
<proteinExistence type="predicted"/>
<evidence type="ECO:0000256" key="6">
    <source>
        <dbReference type="ARBA" id="ARBA00023315"/>
    </source>
</evidence>
<keyword evidence="5" id="KW-0472">Membrane</keyword>